<dbReference type="OrthoDB" id="3237066at2759"/>
<protein>
    <submittedName>
        <fullName evidence="2">F-box domain-containing protein</fullName>
    </submittedName>
</protein>
<comment type="caution">
    <text evidence="2">The sequence shown here is derived from an EMBL/GenBank/DDBJ whole genome shotgun (WGS) entry which is preliminary data.</text>
</comment>
<dbReference type="EMBL" id="JACAZH010000071">
    <property type="protein sequence ID" value="KAF7328680.1"/>
    <property type="molecule type" value="Genomic_DNA"/>
</dbReference>
<sequence>MLWNSSPINSLPVELLSYIFHLGTHESLDSDRDDDECQPFNSDSVKTPLVYASVSRHWRRVALSTPGLFTSLCITPALFRQNGTEEVLDMTGISAYLTLSRNCLVDILIDARDQEWDFEDDGAWFSAEHMSVAMGVLLPHLARWRSLSILTDVWAPMHAALQPLEVNLSAFGAPHLESLRLMRCDAYAAHATVDPEHGPAFLSSVTSGAKIFPRLRNLTLRGVPAAWTPLRGVLTDELQSLELSFHPLPAQPSVSELAALLQVTPNLTRLVMNGSGPAVDPQAPWRPHEDTPLPLLTTLTLGYTSAASGIALLEILAFHTPNVHTLTLEDASHPADTIPVDASPLLAILFHAVPFDFTKYFFPALEHLALRRVHLTEPPPPTGINSLELYATHPQALGLRPHTLCVRGPLAIPSAASVVTPEAGMTATGAMLPAYASAGAEEEVEEVWVGDTKIRVFRRLEGQGDEDDDEDTVMGSDPEYEEEAFKVGGVFNDPAFDARYGSVAAQETRNPTNVDHSPFLRLPRELILLILDWLSELELLKFRQVSSGSQQLALLTLLARHGVSECQVQSQELSKISSRAIRVLCASYPTLIPNIRRLDLDFTDGDVSHLYPWQSLVHLAERFPAIPHVSFAFSDRSTASERFGGLWNLLPATISALIRNHSRPVVIIHYLNTIAVHPKVPHLLKRALKTPIRPSALAVPVVDKLKLTRKLLSSIATASTRRLLSTISLRSFMDPDAPVGALLILNRLAVCYLDIDEHVLSHTEWTFLLEELYLPALRALVVRIDFDCDAEARHDKNHWNAFSAFLERHDKIELLDFVASSSGHPRPTPESPPFSTSALPLLQRLTASARVVARILQTANEFHLLERVEIGERELLSHAPTSAPKDHSTPENDCNPNDATYVQAALRALVARPSVTTLVLHLHGLALPWAAPSQVKVDPNSCCPGPTSRVETHLHAIEKLELLHWAPESEHASCARQLPAWLALFPGLREVVIAGDMRQQQAAGTKLAAGSVTAAGVKLKGGPLVSRRLREAIAEACPRVVVKVELRLGADRLGAGKDT</sequence>
<evidence type="ECO:0000313" key="2">
    <source>
        <dbReference type="EMBL" id="KAF7328680.1"/>
    </source>
</evidence>
<evidence type="ECO:0000259" key="1">
    <source>
        <dbReference type="Pfam" id="PF00646"/>
    </source>
</evidence>
<gene>
    <name evidence="2" type="ORF">MSAN_02469700</name>
</gene>
<dbReference type="InterPro" id="IPR001810">
    <property type="entry name" value="F-box_dom"/>
</dbReference>
<dbReference type="SUPFAM" id="SSF52047">
    <property type="entry name" value="RNI-like"/>
    <property type="match status" value="1"/>
</dbReference>
<dbReference type="Pfam" id="PF00646">
    <property type="entry name" value="F-box"/>
    <property type="match status" value="1"/>
</dbReference>
<keyword evidence="3" id="KW-1185">Reference proteome</keyword>
<reference evidence="2" key="1">
    <citation type="submission" date="2020-05" db="EMBL/GenBank/DDBJ databases">
        <title>Mycena genomes resolve the evolution of fungal bioluminescence.</title>
        <authorList>
            <person name="Tsai I.J."/>
        </authorList>
    </citation>
    <scope>NUCLEOTIDE SEQUENCE</scope>
    <source>
        <strain evidence="2">160909Yilan</strain>
    </source>
</reference>
<feature type="domain" description="F-box" evidence="1">
    <location>
        <begin position="519"/>
        <end position="552"/>
    </location>
</feature>
<proteinExistence type="predicted"/>
<accession>A0A8H6U2X0</accession>
<dbReference type="Proteomes" id="UP000623467">
    <property type="component" value="Unassembled WGS sequence"/>
</dbReference>
<dbReference type="InterPro" id="IPR036047">
    <property type="entry name" value="F-box-like_dom_sf"/>
</dbReference>
<dbReference type="AlphaFoldDB" id="A0A8H6U2X0"/>
<dbReference type="SUPFAM" id="SSF81383">
    <property type="entry name" value="F-box domain"/>
    <property type="match status" value="1"/>
</dbReference>
<organism evidence="2 3">
    <name type="scientific">Mycena sanguinolenta</name>
    <dbReference type="NCBI Taxonomy" id="230812"/>
    <lineage>
        <taxon>Eukaryota</taxon>
        <taxon>Fungi</taxon>
        <taxon>Dikarya</taxon>
        <taxon>Basidiomycota</taxon>
        <taxon>Agaricomycotina</taxon>
        <taxon>Agaricomycetes</taxon>
        <taxon>Agaricomycetidae</taxon>
        <taxon>Agaricales</taxon>
        <taxon>Marasmiineae</taxon>
        <taxon>Mycenaceae</taxon>
        <taxon>Mycena</taxon>
    </lineage>
</organism>
<evidence type="ECO:0000313" key="3">
    <source>
        <dbReference type="Proteomes" id="UP000623467"/>
    </source>
</evidence>
<name>A0A8H6U2X0_9AGAR</name>